<feature type="domain" description="PASTA" evidence="2">
    <location>
        <begin position="197"/>
        <end position="263"/>
    </location>
</feature>
<organism evidence="3 4">
    <name type="scientific">Fusibacter bizertensis</name>
    <dbReference type="NCBI Taxonomy" id="1488331"/>
    <lineage>
        <taxon>Bacteria</taxon>
        <taxon>Bacillati</taxon>
        <taxon>Bacillota</taxon>
        <taxon>Clostridia</taxon>
        <taxon>Eubacteriales</taxon>
        <taxon>Eubacteriales Family XII. Incertae Sedis</taxon>
        <taxon>Fusibacter</taxon>
    </lineage>
</organism>
<dbReference type="CDD" id="cd06577">
    <property type="entry name" value="PASTA_pknB"/>
    <property type="match status" value="2"/>
</dbReference>
<feature type="domain" description="PASTA" evidence="2">
    <location>
        <begin position="392"/>
        <end position="460"/>
    </location>
</feature>
<dbReference type="Gene3D" id="3.30.10.20">
    <property type="match status" value="5"/>
</dbReference>
<dbReference type="Pfam" id="PF03793">
    <property type="entry name" value="PASTA"/>
    <property type="match status" value="3"/>
</dbReference>
<dbReference type="InterPro" id="IPR005543">
    <property type="entry name" value="PASTA_dom"/>
</dbReference>
<sequence length="729" mass="81671">MSGDQRYLDTLDMDKPESFEEEVFLPVKFSMKKKSLLIGAILVFSLIILLMVFGQKKILPDMTGWSKEQIEVWAKKNHKNTELVAKYNSDTPNGYFISQNFKTGDKITSKELLIVNISNGADPDEVVKVPDLRQISVDEIKDWITKNQLVNTSVRYESHGSIPKDQLIDYEFVDGSENKFLRKNRLNIYISSGENTGNAVVTLPDFVGKSKTDAINWAEKNGVTLTFTPVFNESSTRNTILKQSVPKDSKMKITDVLEIEISRGKEIIVPNFYDFSRQEASELSALIGLKVFFKYAISDSEDETVFNQSTVSGQSVDETEIVTLYIDKKSTDLHLPDFTGLTEQEAKALAQLLNIKILIKNGTSGSDGKVISQSQPIDTKISESTIVTLEVDPESIMLMVPNFIKMNRLDAEVLAKNLGLTPIYNEISTTSSPHNTIVGQSLKASEKVTKGSTIRLDVVVNSEVVVPDLSKFTKTEAEVWAQTNHVTLKFVEMYHAKFNRGTLFNPSKKNRLLLKDEPVIVYYSLGLLSVPDFVGKSKQEVLSWIDDVNQKGASVTTKFTLDYHSTKPRGSITSQSNYNENIALNKEISFHVSAVENQGVQVPDFTGLGVNNLISWCQQNGIVYNLTEQYNDTYVKDTLFGQNFFNAYLSKDSILSAIKSLGKVYVPSFVDKTKDDVLIWLNDINLKGGDIKVEFTEEVSAEFSGTILNQSLIEVFVNQKTLIQFTISK</sequence>
<keyword evidence="1" id="KW-1133">Transmembrane helix</keyword>
<dbReference type="EMBL" id="JARYZI010000001">
    <property type="protein sequence ID" value="MDH8677000.1"/>
    <property type="molecule type" value="Genomic_DNA"/>
</dbReference>
<protein>
    <submittedName>
        <fullName evidence="3">PASTA domain-containing protein</fullName>
    </submittedName>
</protein>
<accession>A0ABT6N9B2</accession>
<dbReference type="SMART" id="SM00740">
    <property type="entry name" value="PASTA"/>
    <property type="match status" value="7"/>
</dbReference>
<evidence type="ECO:0000256" key="1">
    <source>
        <dbReference type="SAM" id="Phobius"/>
    </source>
</evidence>
<dbReference type="PROSITE" id="PS51178">
    <property type="entry name" value="PASTA"/>
    <property type="match status" value="2"/>
</dbReference>
<evidence type="ECO:0000259" key="2">
    <source>
        <dbReference type="PROSITE" id="PS51178"/>
    </source>
</evidence>
<evidence type="ECO:0000313" key="4">
    <source>
        <dbReference type="Proteomes" id="UP001158045"/>
    </source>
</evidence>
<gene>
    <name evidence="3" type="ORF">QE109_02510</name>
</gene>
<dbReference type="RefSeq" id="WP_281092799.1">
    <property type="nucleotide sequence ID" value="NZ_JARYZI010000001.1"/>
</dbReference>
<comment type="caution">
    <text evidence="3">The sequence shown here is derived from an EMBL/GenBank/DDBJ whole genome shotgun (WGS) entry which is preliminary data.</text>
</comment>
<keyword evidence="1" id="KW-0812">Transmembrane</keyword>
<feature type="transmembrane region" description="Helical" evidence="1">
    <location>
        <begin position="36"/>
        <end position="54"/>
    </location>
</feature>
<proteinExistence type="predicted"/>
<keyword evidence="1" id="KW-0472">Membrane</keyword>
<evidence type="ECO:0000313" key="3">
    <source>
        <dbReference type="EMBL" id="MDH8677000.1"/>
    </source>
</evidence>
<name>A0ABT6N9B2_9FIRM</name>
<dbReference type="Proteomes" id="UP001158045">
    <property type="component" value="Unassembled WGS sequence"/>
</dbReference>
<reference evidence="3 4" key="1">
    <citation type="submission" date="2023-04" db="EMBL/GenBank/DDBJ databases">
        <title>Fusibacter bizertensis strain WBS, isolated from littoral bottom sediments of the Arctic seas - biochemical and genomic analysis.</title>
        <authorList>
            <person name="Brioukhanov A.L."/>
        </authorList>
    </citation>
    <scope>NUCLEOTIDE SEQUENCE [LARGE SCALE GENOMIC DNA]</scope>
    <source>
        <strain evidence="3 4">WBS</strain>
    </source>
</reference>
<dbReference type="SUPFAM" id="SSF54184">
    <property type="entry name" value="Penicillin-binding protein 2x (pbp-2x), c-terminal domain"/>
    <property type="match status" value="1"/>
</dbReference>
<keyword evidence="4" id="KW-1185">Reference proteome</keyword>